<keyword evidence="1" id="KW-0812">Transmembrane</keyword>
<evidence type="ECO:0008006" key="4">
    <source>
        <dbReference type="Google" id="ProtNLM"/>
    </source>
</evidence>
<dbReference type="Pfam" id="PF14093">
    <property type="entry name" value="DUF4271"/>
    <property type="match status" value="1"/>
</dbReference>
<dbReference type="STRING" id="470826.SAMN04488027_101194"/>
<gene>
    <name evidence="2" type="ORF">SAMN04488027_101194</name>
</gene>
<feature type="transmembrane region" description="Helical" evidence="1">
    <location>
        <begin position="133"/>
        <end position="152"/>
    </location>
</feature>
<evidence type="ECO:0000313" key="2">
    <source>
        <dbReference type="EMBL" id="SDG41422.1"/>
    </source>
</evidence>
<keyword evidence="3" id="KW-1185">Reference proteome</keyword>
<name>A0A1G7U1D9_9FLAO</name>
<evidence type="ECO:0000313" key="3">
    <source>
        <dbReference type="Proteomes" id="UP000199296"/>
    </source>
</evidence>
<feature type="transmembrane region" description="Helical" evidence="1">
    <location>
        <begin position="158"/>
        <end position="177"/>
    </location>
</feature>
<keyword evidence="1" id="KW-1133">Transmembrane helix</keyword>
<dbReference type="InterPro" id="IPR025367">
    <property type="entry name" value="DUF4271"/>
</dbReference>
<sequence>MFLALRPVQNHHWVIGITLFILILLVVLKWNKDNYIVSFGSSLFNSSFYSRKFIEKRRIDLSEVLVFIASLFGISFFVFVILSEGAFSSVVYLQILFLATFILLSKYLIEKIIGDLFELDQLVGRYLFYKQGVLSWLSLFFLFPAGLLLYFQNIDNSSVVYAIAGVLISIYVYKLFSFIRLYQKHILSYWFYFILYLCAFEIAPYLIILKFLKSIN</sequence>
<proteinExistence type="predicted"/>
<organism evidence="2 3">
    <name type="scientific">Psychroflexus sediminis</name>
    <dbReference type="NCBI Taxonomy" id="470826"/>
    <lineage>
        <taxon>Bacteria</taxon>
        <taxon>Pseudomonadati</taxon>
        <taxon>Bacteroidota</taxon>
        <taxon>Flavobacteriia</taxon>
        <taxon>Flavobacteriales</taxon>
        <taxon>Flavobacteriaceae</taxon>
        <taxon>Psychroflexus</taxon>
    </lineage>
</organism>
<evidence type="ECO:0000256" key="1">
    <source>
        <dbReference type="SAM" id="Phobius"/>
    </source>
</evidence>
<dbReference type="OrthoDB" id="1438590at2"/>
<feature type="transmembrane region" description="Helical" evidence="1">
    <location>
        <begin position="189"/>
        <end position="212"/>
    </location>
</feature>
<feature type="transmembrane region" description="Helical" evidence="1">
    <location>
        <begin position="61"/>
        <end position="83"/>
    </location>
</feature>
<dbReference type="AlphaFoldDB" id="A0A1G7U1D9"/>
<feature type="transmembrane region" description="Helical" evidence="1">
    <location>
        <begin position="12"/>
        <end position="30"/>
    </location>
</feature>
<keyword evidence="1" id="KW-0472">Membrane</keyword>
<protein>
    <recommendedName>
        <fullName evidence="4">DUF4271 domain-containing protein</fullName>
    </recommendedName>
</protein>
<dbReference type="Proteomes" id="UP000199296">
    <property type="component" value="Unassembled WGS sequence"/>
</dbReference>
<reference evidence="2 3" key="1">
    <citation type="submission" date="2016-10" db="EMBL/GenBank/DDBJ databases">
        <authorList>
            <person name="de Groot N.N."/>
        </authorList>
    </citation>
    <scope>NUCLEOTIDE SEQUENCE [LARGE SCALE GENOMIC DNA]</scope>
    <source>
        <strain evidence="2 3">DSM 19803</strain>
    </source>
</reference>
<accession>A0A1G7U1D9</accession>
<dbReference type="EMBL" id="FNCW01000001">
    <property type="protein sequence ID" value="SDG41422.1"/>
    <property type="molecule type" value="Genomic_DNA"/>
</dbReference>
<feature type="transmembrane region" description="Helical" evidence="1">
    <location>
        <begin position="89"/>
        <end position="109"/>
    </location>
</feature>